<dbReference type="GO" id="GO:0006006">
    <property type="term" value="P:glucose metabolic process"/>
    <property type="evidence" value="ECO:0007669"/>
    <property type="project" value="UniProtKB-KW"/>
</dbReference>
<evidence type="ECO:0000256" key="1">
    <source>
        <dbReference type="ARBA" id="ARBA00005564"/>
    </source>
</evidence>
<sequence>SPPGTPSDGVPGTAPAEILVHPNGRLLFASNRRVADVPPPLADSIAPFALDPATGLLTPLPHATAGIANPRHLALDPTGTWLYASNQSTGTIVPFRLDPATGALAPGGDPVRSPTPVCLVFGRA</sequence>
<dbReference type="InterPro" id="IPR019405">
    <property type="entry name" value="Lactonase_7-beta_prop"/>
</dbReference>
<dbReference type="SUPFAM" id="SSF50974">
    <property type="entry name" value="Nitrous oxide reductase, N-terminal domain"/>
    <property type="match status" value="1"/>
</dbReference>
<proteinExistence type="inferred from homology"/>
<comment type="similarity">
    <text evidence="1">Belongs to the cycloisomerase 2 family.</text>
</comment>
<keyword evidence="2" id="KW-0119">Carbohydrate metabolism</keyword>
<dbReference type="PANTHER" id="PTHR30344:SF1">
    <property type="entry name" value="6-PHOSPHOGLUCONOLACTONASE"/>
    <property type="match status" value="1"/>
</dbReference>
<organism evidence="3">
    <name type="scientific">uncultured Thermomicrobiales bacterium</name>
    <dbReference type="NCBI Taxonomy" id="1645740"/>
    <lineage>
        <taxon>Bacteria</taxon>
        <taxon>Pseudomonadati</taxon>
        <taxon>Thermomicrobiota</taxon>
        <taxon>Thermomicrobia</taxon>
        <taxon>Thermomicrobiales</taxon>
        <taxon>environmental samples</taxon>
    </lineage>
</organism>
<dbReference type="EC" id="3.1.1.31" evidence="3"/>
<dbReference type="EMBL" id="CADCWL010000133">
    <property type="protein sequence ID" value="CAA9570207.1"/>
    <property type="molecule type" value="Genomic_DNA"/>
</dbReference>
<accession>A0A6J4V8Q0</accession>
<evidence type="ECO:0000313" key="3">
    <source>
        <dbReference type="EMBL" id="CAA9570207.1"/>
    </source>
</evidence>
<dbReference type="InterPro" id="IPR011045">
    <property type="entry name" value="N2O_reductase_N"/>
</dbReference>
<evidence type="ECO:0000256" key="2">
    <source>
        <dbReference type="ARBA" id="ARBA00022526"/>
    </source>
</evidence>
<feature type="non-terminal residue" evidence="3">
    <location>
        <position position="1"/>
    </location>
</feature>
<dbReference type="Gene3D" id="2.130.10.10">
    <property type="entry name" value="YVTN repeat-like/Quinoprotein amine dehydrogenase"/>
    <property type="match status" value="1"/>
</dbReference>
<reference evidence="3" key="1">
    <citation type="submission" date="2020-02" db="EMBL/GenBank/DDBJ databases">
        <authorList>
            <person name="Meier V. D."/>
        </authorList>
    </citation>
    <scope>NUCLEOTIDE SEQUENCE</scope>
    <source>
        <strain evidence="3">AVDCRST_MAG19</strain>
    </source>
</reference>
<dbReference type="GO" id="GO:0017057">
    <property type="term" value="F:6-phosphogluconolactonase activity"/>
    <property type="evidence" value="ECO:0007669"/>
    <property type="project" value="UniProtKB-EC"/>
</dbReference>
<name>A0A6J4V8Q0_9BACT</name>
<keyword evidence="2" id="KW-0313">Glucose metabolism</keyword>
<protein>
    <submittedName>
        <fullName evidence="3">6-phosphogluconolactonase</fullName>
        <ecNumber evidence="3">3.1.1.31</ecNumber>
    </submittedName>
</protein>
<keyword evidence="3" id="KW-0378">Hydrolase</keyword>
<dbReference type="InterPro" id="IPR050282">
    <property type="entry name" value="Cycloisomerase_2"/>
</dbReference>
<dbReference type="InterPro" id="IPR015943">
    <property type="entry name" value="WD40/YVTN_repeat-like_dom_sf"/>
</dbReference>
<dbReference type="PANTHER" id="PTHR30344">
    <property type="entry name" value="6-PHOSPHOGLUCONOLACTONASE-RELATED"/>
    <property type="match status" value="1"/>
</dbReference>
<dbReference type="AlphaFoldDB" id="A0A6J4V8Q0"/>
<dbReference type="Pfam" id="PF10282">
    <property type="entry name" value="Lactonase"/>
    <property type="match status" value="1"/>
</dbReference>
<gene>
    <name evidence="3" type="ORF">AVDCRST_MAG19-2702</name>
</gene>